<gene>
    <name evidence="2" type="ORF">DT603_15275</name>
</gene>
<protein>
    <submittedName>
        <fullName evidence="2">Uncharacterized protein</fullName>
    </submittedName>
</protein>
<reference evidence="2 3" key="1">
    <citation type="submission" date="2018-07" db="EMBL/GenBank/DDBJ databases">
        <title>Whole genome Sequencing of Pseudoxanthomonas gei KCTC 32298 (T).</title>
        <authorList>
            <person name="Kumar S."/>
            <person name="Bansal K."/>
            <person name="Kaur A."/>
            <person name="Patil P."/>
            <person name="Sharma S."/>
            <person name="Patil P.B."/>
        </authorList>
    </citation>
    <scope>NUCLEOTIDE SEQUENCE [LARGE SCALE GENOMIC DNA]</scope>
    <source>
        <strain evidence="2 3">KCTC 32298</strain>
    </source>
</reference>
<evidence type="ECO:0000256" key="1">
    <source>
        <dbReference type="SAM" id="MobiDB-lite"/>
    </source>
</evidence>
<evidence type="ECO:0000313" key="3">
    <source>
        <dbReference type="Proteomes" id="UP001429354"/>
    </source>
</evidence>
<dbReference type="EMBL" id="QOVG01000013">
    <property type="protein sequence ID" value="NDK40199.1"/>
    <property type="molecule type" value="Genomic_DNA"/>
</dbReference>
<keyword evidence="3" id="KW-1185">Reference proteome</keyword>
<name>A0ABX0AF18_9GAMM</name>
<dbReference type="RefSeq" id="WP_162350859.1">
    <property type="nucleotide sequence ID" value="NZ_QOVG01000013.1"/>
</dbReference>
<proteinExistence type="predicted"/>
<dbReference type="Proteomes" id="UP001429354">
    <property type="component" value="Unassembled WGS sequence"/>
</dbReference>
<sequence length="216" mass="23138">MAVDGVIAGSASDAAARPDQGTDTETETSTATQIVDAILSQLKLGNVAFNAPTTINIEDTVSIHVTLSPSETAAVLEARVEGPGEKVSLPLQVSNNMEARLSGEGFRIVPVTSERQAVSSGVTDWIWDVTPLNAGRHTLTLTIDALIDVNGETVPRTLRTFRKPIQVEVTTTQRVSGLLSEHGKWLWTTLLVPIFGWMARKRSARNKSAAPPANET</sequence>
<comment type="caution">
    <text evidence="2">The sequence shown here is derived from an EMBL/GenBank/DDBJ whole genome shotgun (WGS) entry which is preliminary data.</text>
</comment>
<evidence type="ECO:0000313" key="2">
    <source>
        <dbReference type="EMBL" id="NDK40199.1"/>
    </source>
</evidence>
<accession>A0ABX0AF18</accession>
<feature type="region of interest" description="Disordered" evidence="1">
    <location>
        <begin position="1"/>
        <end position="28"/>
    </location>
</feature>
<organism evidence="2 3">
    <name type="scientific">Pseudoxanthomonas gei</name>
    <dbReference type="NCBI Taxonomy" id="1383030"/>
    <lineage>
        <taxon>Bacteria</taxon>
        <taxon>Pseudomonadati</taxon>
        <taxon>Pseudomonadota</taxon>
        <taxon>Gammaproteobacteria</taxon>
        <taxon>Lysobacterales</taxon>
        <taxon>Lysobacteraceae</taxon>
        <taxon>Pseudoxanthomonas</taxon>
    </lineage>
</organism>